<sequence length="128" mass="14915">MYLSILLQWRLYLFAVSSTGLTRHQARWSLDKETIDYMGTKLHMEQVSQLVVSELRQAHLLLYDELLFGMKDIAPIEGWRLHDDLDLDDYGGSWMIDERNSEILAGTRNALLRQIEGRTRRTSHILPG</sequence>
<keyword evidence="1" id="KW-0732">Signal</keyword>
<accession>A0A9P9G3J8</accession>
<dbReference type="OrthoDB" id="5083424at2759"/>
<comment type="caution">
    <text evidence="2">The sequence shown here is derived from an EMBL/GenBank/DDBJ whole genome shotgun (WGS) entry which is preliminary data.</text>
</comment>
<dbReference type="Proteomes" id="UP000736672">
    <property type="component" value="Unassembled WGS sequence"/>
</dbReference>
<reference evidence="2" key="1">
    <citation type="journal article" date="2021" name="Nat. Commun.">
        <title>Genetic determinants of endophytism in the Arabidopsis root mycobiome.</title>
        <authorList>
            <person name="Mesny F."/>
            <person name="Miyauchi S."/>
            <person name="Thiergart T."/>
            <person name="Pickel B."/>
            <person name="Atanasova L."/>
            <person name="Karlsson M."/>
            <person name="Huettel B."/>
            <person name="Barry K.W."/>
            <person name="Haridas S."/>
            <person name="Chen C."/>
            <person name="Bauer D."/>
            <person name="Andreopoulos W."/>
            <person name="Pangilinan J."/>
            <person name="LaButti K."/>
            <person name="Riley R."/>
            <person name="Lipzen A."/>
            <person name="Clum A."/>
            <person name="Drula E."/>
            <person name="Henrissat B."/>
            <person name="Kohler A."/>
            <person name="Grigoriev I.V."/>
            <person name="Martin F.M."/>
            <person name="Hacquard S."/>
        </authorList>
    </citation>
    <scope>NUCLEOTIDE SEQUENCE</scope>
    <source>
        <strain evidence="2">FSSC 5 MPI-SDFR-AT-0091</strain>
    </source>
</reference>
<proteinExistence type="predicted"/>
<dbReference type="EMBL" id="JAGTJS010000033">
    <property type="protein sequence ID" value="KAH7231470.1"/>
    <property type="molecule type" value="Genomic_DNA"/>
</dbReference>
<evidence type="ECO:0000256" key="1">
    <source>
        <dbReference type="SAM" id="SignalP"/>
    </source>
</evidence>
<gene>
    <name evidence="2" type="ORF">B0J15DRAFT_472809</name>
</gene>
<evidence type="ECO:0000313" key="3">
    <source>
        <dbReference type="Proteomes" id="UP000736672"/>
    </source>
</evidence>
<dbReference type="AlphaFoldDB" id="A0A9P9G3J8"/>
<evidence type="ECO:0000313" key="2">
    <source>
        <dbReference type="EMBL" id="KAH7231470.1"/>
    </source>
</evidence>
<organism evidence="2 3">
    <name type="scientific">Fusarium solani</name>
    <name type="common">Filamentous fungus</name>
    <dbReference type="NCBI Taxonomy" id="169388"/>
    <lineage>
        <taxon>Eukaryota</taxon>
        <taxon>Fungi</taxon>
        <taxon>Dikarya</taxon>
        <taxon>Ascomycota</taxon>
        <taxon>Pezizomycotina</taxon>
        <taxon>Sordariomycetes</taxon>
        <taxon>Hypocreomycetidae</taxon>
        <taxon>Hypocreales</taxon>
        <taxon>Nectriaceae</taxon>
        <taxon>Fusarium</taxon>
        <taxon>Fusarium solani species complex</taxon>
    </lineage>
</organism>
<keyword evidence="3" id="KW-1185">Reference proteome</keyword>
<name>A0A9P9G3J8_FUSSL</name>
<feature type="chain" id="PRO_5040334475" evidence="1">
    <location>
        <begin position="19"/>
        <end position="128"/>
    </location>
</feature>
<feature type="signal peptide" evidence="1">
    <location>
        <begin position="1"/>
        <end position="18"/>
    </location>
</feature>
<protein>
    <submittedName>
        <fullName evidence="2">Uncharacterized protein</fullName>
    </submittedName>
</protein>